<organism evidence="1 2">
    <name type="scientific">Catharanthus roseus</name>
    <name type="common">Madagascar periwinkle</name>
    <name type="synonym">Vinca rosea</name>
    <dbReference type="NCBI Taxonomy" id="4058"/>
    <lineage>
        <taxon>Eukaryota</taxon>
        <taxon>Viridiplantae</taxon>
        <taxon>Streptophyta</taxon>
        <taxon>Embryophyta</taxon>
        <taxon>Tracheophyta</taxon>
        <taxon>Spermatophyta</taxon>
        <taxon>Magnoliopsida</taxon>
        <taxon>eudicotyledons</taxon>
        <taxon>Gunneridae</taxon>
        <taxon>Pentapetalae</taxon>
        <taxon>asterids</taxon>
        <taxon>lamiids</taxon>
        <taxon>Gentianales</taxon>
        <taxon>Apocynaceae</taxon>
        <taxon>Rauvolfioideae</taxon>
        <taxon>Vinceae</taxon>
        <taxon>Catharanthinae</taxon>
        <taxon>Catharanthus</taxon>
    </lineage>
</organism>
<proteinExistence type="predicted"/>
<reference evidence="2" key="1">
    <citation type="journal article" date="2023" name="Nat. Plants">
        <title>Single-cell RNA sequencing provides a high-resolution roadmap for understanding the multicellular compartmentation of specialized metabolism.</title>
        <authorList>
            <person name="Sun S."/>
            <person name="Shen X."/>
            <person name="Li Y."/>
            <person name="Li Y."/>
            <person name="Wang S."/>
            <person name="Li R."/>
            <person name="Zhang H."/>
            <person name="Shen G."/>
            <person name="Guo B."/>
            <person name="Wei J."/>
            <person name="Xu J."/>
            <person name="St-Pierre B."/>
            <person name="Chen S."/>
            <person name="Sun C."/>
        </authorList>
    </citation>
    <scope>NUCLEOTIDE SEQUENCE [LARGE SCALE GENOMIC DNA]</scope>
</reference>
<name>A0ACC0BSD6_CATRO</name>
<evidence type="ECO:0000313" key="2">
    <source>
        <dbReference type="Proteomes" id="UP001060085"/>
    </source>
</evidence>
<dbReference type="EMBL" id="CM044702">
    <property type="protein sequence ID" value="KAI5675519.1"/>
    <property type="molecule type" value="Genomic_DNA"/>
</dbReference>
<keyword evidence="2" id="KW-1185">Reference proteome</keyword>
<protein>
    <submittedName>
        <fullName evidence="1">Uncharacterized protein</fullName>
    </submittedName>
</protein>
<dbReference type="Proteomes" id="UP001060085">
    <property type="component" value="Linkage Group LG02"/>
</dbReference>
<sequence>MSHIVSTFSRNLVFGYLGMVNAMISIGVLGFLVWARHMFIVGLEVDTRAYFTAATMIIAVPTGIKIFSWITTMWEGSIQYKTPVIFHYWVDKIFGRTYPETLGQIHFWITFFGVNLTFFPMHFLGLLGIPHRIPDYPDAYAKWNALSNFGSYISVVGICRFFVVVTITLSSGKNKRCAPSPWAFEQNPTTPELMVQSPPAFPTIGELPAIKETKSYVNNITEHEACVLGMEMALDRGIRYLDVYGDCALIISQIQGKYRTRDSKLQLCNKHLESVVSRFSYVEFHYLPREKKSFADAIAALACGYAVGR</sequence>
<comment type="caution">
    <text evidence="1">The sequence shown here is derived from an EMBL/GenBank/DDBJ whole genome shotgun (WGS) entry which is preliminary data.</text>
</comment>
<evidence type="ECO:0000313" key="1">
    <source>
        <dbReference type="EMBL" id="KAI5675519.1"/>
    </source>
</evidence>
<gene>
    <name evidence="1" type="ORF">M9H77_06469</name>
</gene>
<accession>A0ACC0BSD6</accession>